<dbReference type="InterPro" id="IPR038109">
    <property type="entry name" value="DNA_bind_recomb_sf"/>
</dbReference>
<dbReference type="PANTHER" id="PTHR30461:SF2">
    <property type="entry name" value="SERINE RECOMBINASE PINE-RELATED"/>
    <property type="match status" value="1"/>
</dbReference>
<dbReference type="InterPro" id="IPR006119">
    <property type="entry name" value="Resolv_N"/>
</dbReference>
<keyword evidence="5" id="KW-1185">Reference proteome</keyword>
<organism evidence="4 5">
    <name type="scientific">Sphingomonas aliaeris</name>
    <dbReference type="NCBI Taxonomy" id="2759526"/>
    <lineage>
        <taxon>Bacteria</taxon>
        <taxon>Pseudomonadati</taxon>
        <taxon>Pseudomonadota</taxon>
        <taxon>Alphaproteobacteria</taxon>
        <taxon>Sphingomonadales</taxon>
        <taxon>Sphingomonadaceae</taxon>
        <taxon>Sphingomonas</taxon>
    </lineage>
</organism>
<dbReference type="InterPro" id="IPR036162">
    <property type="entry name" value="Resolvase-like_N_sf"/>
</dbReference>
<evidence type="ECO:0000313" key="4">
    <source>
        <dbReference type="EMBL" id="QQV77603.1"/>
    </source>
</evidence>
<gene>
    <name evidence="4" type="ORF">H5J25_02005</name>
</gene>
<dbReference type="Pfam" id="PF07508">
    <property type="entry name" value="Recombinase"/>
    <property type="match status" value="1"/>
</dbReference>
<keyword evidence="2" id="KW-0233">DNA recombination</keyword>
<protein>
    <submittedName>
        <fullName evidence="4">Recombinase family protein</fullName>
    </submittedName>
</protein>
<dbReference type="GO" id="GO:0000150">
    <property type="term" value="F:DNA strand exchange activity"/>
    <property type="evidence" value="ECO:0007669"/>
    <property type="project" value="InterPro"/>
</dbReference>
<proteinExistence type="predicted"/>
<dbReference type="GO" id="GO:0003677">
    <property type="term" value="F:DNA binding"/>
    <property type="evidence" value="ECO:0007669"/>
    <property type="project" value="UniProtKB-KW"/>
</dbReference>
<keyword evidence="1" id="KW-0238">DNA-binding</keyword>
<feature type="domain" description="Resolvase/invertase-type recombinase catalytic" evidence="3">
    <location>
        <begin position="11"/>
        <end position="172"/>
    </location>
</feature>
<evidence type="ECO:0000256" key="2">
    <source>
        <dbReference type="ARBA" id="ARBA00023172"/>
    </source>
</evidence>
<dbReference type="Gene3D" id="3.40.50.1390">
    <property type="entry name" value="Resolvase, N-terminal catalytic domain"/>
    <property type="match status" value="1"/>
</dbReference>
<dbReference type="Gene3D" id="3.90.1750.20">
    <property type="entry name" value="Putative Large Serine Recombinase, Chain B, Domain 2"/>
    <property type="match status" value="1"/>
</dbReference>
<dbReference type="InterPro" id="IPR011109">
    <property type="entry name" value="DNA_bind_recombinase_dom"/>
</dbReference>
<dbReference type="RefSeq" id="WP_202094237.1">
    <property type="nucleotide sequence ID" value="NZ_CP061035.1"/>
</dbReference>
<reference evidence="5" key="1">
    <citation type="submission" date="2020-09" db="EMBL/GenBank/DDBJ databases">
        <title>Sphingomonas sp., a new species isolated from pork steak.</title>
        <authorList>
            <person name="Heidler von Heilborn D."/>
        </authorList>
    </citation>
    <scope>NUCLEOTIDE SEQUENCE [LARGE SCALE GENOMIC DNA]</scope>
</reference>
<dbReference type="SUPFAM" id="SSF53041">
    <property type="entry name" value="Resolvase-like"/>
    <property type="match status" value="1"/>
</dbReference>
<sequence>MQSICRNTLVSAYSYLRFSSPDQRAGDSIRRQTSLAIAYAEEFGLKLDEHLTYRDFGISGFRGENASSGRLGDFLTAVSAGLVPVGSVLLVENLDRLSRDSALHAQNLLTQIVLAGVSVVTLSDRRTYSVEELRRDPMGLIFALINFIRANEESELKSSRAKANWVAKRSTALAKPLTAKCPVWLMLDKGSGKFVEVHDRVQAVRRIFNLVDEGKTFTAIAETLNREKAPTPQANIAWTRHAVSTIVGFSAVVGTYVPHYQAFENGRSVRRPLKPIPNYYPSIVTDEQFARAQACRMAAYTSGRSTVGYLLQNLAKCAICNQWMKIVRRAENGPSMVCAAAVAGMADHYKEFPYLPIDAILRQTLPEILSSFSYESARYGTSTRLITAQNGVDRARRAIKDRGQSSRGIEAMDHARSTLVAAEEEMRDAAENYESRPSVAAIRQVSTALECLADGVLTVRSALLVNRALVTMFSDAKITGTPAILEMREVGGFVHQLPIHSAPKLT</sequence>
<evidence type="ECO:0000256" key="1">
    <source>
        <dbReference type="ARBA" id="ARBA00023125"/>
    </source>
</evidence>
<dbReference type="InterPro" id="IPR050639">
    <property type="entry name" value="SSR_resolvase"/>
</dbReference>
<dbReference type="PANTHER" id="PTHR30461">
    <property type="entry name" value="DNA-INVERTASE FROM LAMBDOID PROPHAGE"/>
    <property type="match status" value="1"/>
</dbReference>
<dbReference type="CDD" id="cd00338">
    <property type="entry name" value="Ser_Recombinase"/>
    <property type="match status" value="1"/>
</dbReference>
<name>A0A974NVL5_9SPHN</name>
<evidence type="ECO:0000259" key="3">
    <source>
        <dbReference type="PROSITE" id="PS51736"/>
    </source>
</evidence>
<dbReference type="KEGG" id="sari:H5J25_02005"/>
<dbReference type="Proteomes" id="UP000595894">
    <property type="component" value="Chromosome"/>
</dbReference>
<dbReference type="PROSITE" id="PS51736">
    <property type="entry name" value="RECOMBINASES_3"/>
    <property type="match status" value="1"/>
</dbReference>
<accession>A0A974NVL5</accession>
<evidence type="ECO:0000313" key="5">
    <source>
        <dbReference type="Proteomes" id="UP000595894"/>
    </source>
</evidence>
<dbReference type="AlphaFoldDB" id="A0A974NVL5"/>
<dbReference type="EMBL" id="CP061035">
    <property type="protein sequence ID" value="QQV77603.1"/>
    <property type="molecule type" value="Genomic_DNA"/>
</dbReference>
<dbReference type="Pfam" id="PF00239">
    <property type="entry name" value="Resolvase"/>
    <property type="match status" value="1"/>
</dbReference>
<dbReference type="SMART" id="SM00857">
    <property type="entry name" value="Resolvase"/>
    <property type="match status" value="1"/>
</dbReference>